<reference evidence="1" key="2">
    <citation type="submission" date="2014-03" db="EMBL/GenBank/DDBJ databases">
        <authorList>
            <person name="Genoscope - CEA"/>
        </authorList>
    </citation>
    <scope>NUCLEOTIDE SEQUENCE</scope>
</reference>
<sequence>MNRSQEFALNSLNYFLLYRKFLTPADKDNLFTVDHFPLWYRLAMENPPGRFIYYIPVEDKDNRDKTGVSKYVIAATAVTVSSGGKMAMAGGKLLTFTFSEMSSCLTLILEALMPLVASTCIELSITLVVFCGATAKCLTHFWLVAREALHVS</sequence>
<protein>
    <submittedName>
        <fullName evidence="1">Uncharacterized protein</fullName>
    </submittedName>
</protein>
<dbReference type="EMBL" id="FR904951">
    <property type="protein sequence ID" value="CDQ74131.1"/>
    <property type="molecule type" value="Genomic_DNA"/>
</dbReference>
<dbReference type="Proteomes" id="UP000193380">
    <property type="component" value="Unassembled WGS sequence"/>
</dbReference>
<gene>
    <name evidence="1" type="ORF">GSONMT00023673001</name>
</gene>
<reference evidence="1" key="1">
    <citation type="journal article" date="2014" name="Nat. Commun.">
        <title>The rainbow trout genome provides novel insights into evolution after whole-genome duplication in vertebrates.</title>
        <authorList>
            <person name="Berthelot C."/>
            <person name="Brunet F."/>
            <person name="Chalopin D."/>
            <person name="Juanchich A."/>
            <person name="Bernard M."/>
            <person name="Noel B."/>
            <person name="Bento P."/>
            <person name="Da Silva C."/>
            <person name="Labadie K."/>
            <person name="Alberti A."/>
            <person name="Aury J.M."/>
            <person name="Louis A."/>
            <person name="Dehais P."/>
            <person name="Bardou P."/>
            <person name="Montfort J."/>
            <person name="Klopp C."/>
            <person name="Cabau C."/>
            <person name="Gaspin C."/>
            <person name="Thorgaard G.H."/>
            <person name="Boussaha M."/>
            <person name="Quillet E."/>
            <person name="Guyomard R."/>
            <person name="Galiana D."/>
            <person name="Bobe J."/>
            <person name="Volff J.N."/>
            <person name="Genet C."/>
            <person name="Wincker P."/>
            <person name="Jaillon O."/>
            <person name="Roest Crollius H."/>
            <person name="Guiguen Y."/>
        </authorList>
    </citation>
    <scope>NUCLEOTIDE SEQUENCE [LARGE SCALE GENOMIC DNA]</scope>
</reference>
<name>A0A060X3U4_ONCMY</name>
<evidence type="ECO:0000313" key="2">
    <source>
        <dbReference type="Proteomes" id="UP000193380"/>
    </source>
</evidence>
<accession>A0A060X3U4</accession>
<proteinExistence type="predicted"/>
<evidence type="ECO:0000313" key="1">
    <source>
        <dbReference type="EMBL" id="CDQ74131.1"/>
    </source>
</evidence>
<dbReference type="PaxDb" id="8022-A0A060X3U4"/>
<dbReference type="AlphaFoldDB" id="A0A060X3U4"/>
<dbReference type="STRING" id="8022.A0A060X3U4"/>
<organism evidence="1 2">
    <name type="scientific">Oncorhynchus mykiss</name>
    <name type="common">Rainbow trout</name>
    <name type="synonym">Salmo gairdneri</name>
    <dbReference type="NCBI Taxonomy" id="8022"/>
    <lineage>
        <taxon>Eukaryota</taxon>
        <taxon>Metazoa</taxon>
        <taxon>Chordata</taxon>
        <taxon>Craniata</taxon>
        <taxon>Vertebrata</taxon>
        <taxon>Euteleostomi</taxon>
        <taxon>Actinopterygii</taxon>
        <taxon>Neopterygii</taxon>
        <taxon>Teleostei</taxon>
        <taxon>Protacanthopterygii</taxon>
        <taxon>Salmoniformes</taxon>
        <taxon>Salmonidae</taxon>
        <taxon>Salmoninae</taxon>
        <taxon>Oncorhynchus</taxon>
    </lineage>
</organism>